<dbReference type="OrthoDB" id="8100555at2"/>
<dbReference type="AlphaFoldDB" id="A0A1K1T9B3"/>
<dbReference type="EMBL" id="FPJG01000009">
    <property type="protein sequence ID" value="SFW93160.1"/>
    <property type="molecule type" value="Genomic_DNA"/>
</dbReference>
<keyword evidence="2" id="KW-1185">Reference proteome</keyword>
<name>A0A1K1T9B3_9PSEU</name>
<dbReference type="Proteomes" id="UP000182740">
    <property type="component" value="Unassembled WGS sequence"/>
</dbReference>
<evidence type="ECO:0000313" key="1">
    <source>
        <dbReference type="EMBL" id="SFW93160.1"/>
    </source>
</evidence>
<dbReference type="STRING" id="546364.SAMN04489730_8777"/>
<dbReference type="RefSeq" id="WP_072482504.1">
    <property type="nucleotide sequence ID" value="NZ_FPJG01000009.1"/>
</dbReference>
<reference evidence="2" key="1">
    <citation type="submission" date="2016-11" db="EMBL/GenBank/DDBJ databases">
        <authorList>
            <person name="Varghese N."/>
            <person name="Submissions S."/>
        </authorList>
    </citation>
    <scope>NUCLEOTIDE SEQUENCE [LARGE SCALE GENOMIC DNA]</scope>
    <source>
        <strain evidence="2">DSM 44671</strain>
    </source>
</reference>
<sequence length="153" mass="15288">MAAGPFIIPDKAVLNIALGLLNSANTFKLSYHTSAWAPNPATLEVFADVSSEIAAAGGYSSGGITLGNDALTISGSTVKFTGDAAELTAAGGSIPAWRYGVVRAIGTINGKVDPVVGYFLGDATPADVPATTVGNKLTFTPNAAGICTISKAA</sequence>
<accession>A0A1K1T9B3</accession>
<organism evidence="1 2">
    <name type="scientific">Amycolatopsis australiensis</name>
    <dbReference type="NCBI Taxonomy" id="546364"/>
    <lineage>
        <taxon>Bacteria</taxon>
        <taxon>Bacillati</taxon>
        <taxon>Actinomycetota</taxon>
        <taxon>Actinomycetes</taxon>
        <taxon>Pseudonocardiales</taxon>
        <taxon>Pseudonocardiaceae</taxon>
        <taxon>Amycolatopsis</taxon>
    </lineage>
</organism>
<evidence type="ECO:0000313" key="2">
    <source>
        <dbReference type="Proteomes" id="UP000182740"/>
    </source>
</evidence>
<gene>
    <name evidence="1" type="ORF">SAMN04489730_8777</name>
</gene>
<protein>
    <submittedName>
        <fullName evidence="1">Uncharacterized protein</fullName>
    </submittedName>
</protein>
<proteinExistence type="predicted"/>